<accession>A0A0N4YCA6</accession>
<evidence type="ECO:0000313" key="4">
    <source>
        <dbReference type="WBParaSite" id="NBR_0001416501-mRNA-1"/>
    </source>
</evidence>
<name>A0A0N4YCA6_NIPBR</name>
<gene>
    <name evidence="2" type="ORF">NBR_LOCUS14166</name>
</gene>
<keyword evidence="3" id="KW-1185">Reference proteome</keyword>
<proteinExistence type="predicted"/>
<evidence type="ECO:0000313" key="2">
    <source>
        <dbReference type="EMBL" id="VDL77755.1"/>
    </source>
</evidence>
<dbReference type="EMBL" id="UYSL01021263">
    <property type="protein sequence ID" value="VDL77755.1"/>
    <property type="molecule type" value="Genomic_DNA"/>
</dbReference>
<dbReference type="Proteomes" id="UP000271162">
    <property type="component" value="Unassembled WGS sequence"/>
</dbReference>
<protein>
    <submittedName>
        <fullName evidence="4">MADF domain-containing protein</fullName>
    </submittedName>
</protein>
<feature type="region of interest" description="Disordered" evidence="1">
    <location>
        <begin position="41"/>
        <end position="83"/>
    </location>
</feature>
<dbReference type="AlphaFoldDB" id="A0A0N4YCA6"/>
<organism evidence="4">
    <name type="scientific">Nippostrongylus brasiliensis</name>
    <name type="common">Rat hookworm</name>
    <dbReference type="NCBI Taxonomy" id="27835"/>
    <lineage>
        <taxon>Eukaryota</taxon>
        <taxon>Metazoa</taxon>
        <taxon>Ecdysozoa</taxon>
        <taxon>Nematoda</taxon>
        <taxon>Chromadorea</taxon>
        <taxon>Rhabditida</taxon>
        <taxon>Rhabditina</taxon>
        <taxon>Rhabditomorpha</taxon>
        <taxon>Strongyloidea</taxon>
        <taxon>Heligmosomidae</taxon>
        <taxon>Nippostrongylus</taxon>
    </lineage>
</organism>
<reference evidence="2 3" key="2">
    <citation type="submission" date="2018-11" db="EMBL/GenBank/DDBJ databases">
        <authorList>
            <consortium name="Pathogen Informatics"/>
        </authorList>
    </citation>
    <scope>NUCLEOTIDE SEQUENCE [LARGE SCALE GENOMIC DNA]</scope>
</reference>
<evidence type="ECO:0000313" key="3">
    <source>
        <dbReference type="Proteomes" id="UP000271162"/>
    </source>
</evidence>
<evidence type="ECO:0000256" key="1">
    <source>
        <dbReference type="SAM" id="MobiDB-lite"/>
    </source>
</evidence>
<reference evidence="4" key="1">
    <citation type="submission" date="2017-02" db="UniProtKB">
        <authorList>
            <consortium name="WormBaseParasite"/>
        </authorList>
    </citation>
    <scope>IDENTIFICATION</scope>
</reference>
<dbReference type="WBParaSite" id="NBR_0001416501-mRNA-1">
    <property type="protein sequence ID" value="NBR_0001416501-mRNA-1"/>
    <property type="gene ID" value="NBR_0001416501"/>
</dbReference>
<sequence>MSRSFRTAALVLRTAKLTKPCDDSRQEFQELRKKWKFVKREKRERHEAATSQLTNLPDPEWLEGLASPSEIVPPTDETVGFHS</sequence>